<proteinExistence type="predicted"/>
<accession>A0ABY9UN33</accession>
<protein>
    <recommendedName>
        <fullName evidence="3">Core-binding (CB) domain-containing protein</fullName>
    </recommendedName>
</protein>
<keyword evidence="2" id="KW-1185">Reference proteome</keyword>
<dbReference type="EMBL" id="CP117522">
    <property type="protein sequence ID" value="WNE93886.1"/>
    <property type="molecule type" value="Genomic_DNA"/>
</dbReference>
<gene>
    <name evidence="1" type="ORF">PS467_00280</name>
</gene>
<dbReference type="Proteomes" id="UP001305606">
    <property type="component" value="Chromosome"/>
</dbReference>
<dbReference type="InterPro" id="IPR011010">
    <property type="entry name" value="DNA_brk_join_enz"/>
</dbReference>
<dbReference type="RefSeq" id="WP_311033378.1">
    <property type="nucleotide sequence ID" value="NZ_CP117522.1"/>
</dbReference>
<evidence type="ECO:0000313" key="1">
    <source>
        <dbReference type="EMBL" id="WNE93886.1"/>
    </source>
</evidence>
<reference evidence="1 2" key="1">
    <citation type="submission" date="2023-02" db="EMBL/GenBank/DDBJ databases">
        <title>Streptomyces sp. SCA4-21 with antifungal activity against Fusarium oxysporum f. sp. cubense, Streptomyces sp. SCA2-17 with antifungal activity against Fusarium oxysporum f. sp. cubense.</title>
        <authorList>
            <person name="Qi D."/>
        </authorList>
    </citation>
    <scope>NUCLEOTIDE SEQUENCE [LARGE SCALE GENOMIC DNA]</scope>
    <source>
        <strain evidence="1 2">SCA4-21</strain>
    </source>
</reference>
<organism evidence="1 2">
    <name type="scientific">Streptomyces luomodiensis</name>
    <dbReference type="NCBI Taxonomy" id="3026192"/>
    <lineage>
        <taxon>Bacteria</taxon>
        <taxon>Bacillati</taxon>
        <taxon>Actinomycetota</taxon>
        <taxon>Actinomycetes</taxon>
        <taxon>Kitasatosporales</taxon>
        <taxon>Streptomycetaceae</taxon>
        <taxon>Streptomyces</taxon>
    </lineage>
</organism>
<dbReference type="SUPFAM" id="SSF56349">
    <property type="entry name" value="DNA breaking-rejoining enzymes"/>
    <property type="match status" value="1"/>
</dbReference>
<evidence type="ECO:0000313" key="2">
    <source>
        <dbReference type="Proteomes" id="UP001305606"/>
    </source>
</evidence>
<evidence type="ECO:0008006" key="3">
    <source>
        <dbReference type="Google" id="ProtNLM"/>
    </source>
</evidence>
<sequence length="474" mass="53019">MVLDEVSRCGQQLYFADMLRRVRLMTPGPVRRRAEPPAMPSPSPLPVKHRQLALYPPHGRDLRRAQERGFPEADAPEVAAALKAAADAYARRHGLEYATAQGLDRGLRILLALQDTPGAPFRASDVLLLRDLHLPARPLLKLLSHIDMLDDDRIPSVVPWFREVTADFPEPMAAELNTWFELMLAGSTTAPRLKARSPRWIRRMMRSALPALRTWTARGKDSLRAITRDDVLDVLPDSATPRANMLQGLRHILRPLKRRRIIFTDPTARIFCGMPTATIPLPVEVTDLRQILQDQTAPRAALSALVIFHALTSRELRTALTTGLRDGRLFLPNRTVLLADPVRDRLTAYLDHRNSRWPRTANPHLFLSQTTACGVEPVSHVWVNDVLGMPARRLREDRLLHEAEATGGDPRRICDLFGLTVGAALRYTSTVDQAGLVDYNLRNAGPRPRLTPTGLAEWVLDGPEGSLSDSESTR</sequence>
<name>A0ABY9UN33_9ACTN</name>